<gene>
    <name evidence="6" type="ORF">MNBD_GAMMA17-2285</name>
</gene>
<dbReference type="Gene3D" id="3.40.190.10">
    <property type="entry name" value="Periplasmic binding protein-like II"/>
    <property type="match status" value="2"/>
</dbReference>
<keyword evidence="3" id="KW-0238">DNA-binding</keyword>
<dbReference type="InterPro" id="IPR005119">
    <property type="entry name" value="LysR_subst-bd"/>
</dbReference>
<dbReference type="GO" id="GO:0043565">
    <property type="term" value="F:sequence-specific DNA binding"/>
    <property type="evidence" value="ECO:0007669"/>
    <property type="project" value="TreeGrafter"/>
</dbReference>
<evidence type="ECO:0000256" key="3">
    <source>
        <dbReference type="ARBA" id="ARBA00023125"/>
    </source>
</evidence>
<dbReference type="Pfam" id="PF00126">
    <property type="entry name" value="HTH_1"/>
    <property type="match status" value="1"/>
</dbReference>
<dbReference type="InterPro" id="IPR036388">
    <property type="entry name" value="WH-like_DNA-bd_sf"/>
</dbReference>
<dbReference type="PANTHER" id="PTHR30537:SF26">
    <property type="entry name" value="GLYCINE CLEAVAGE SYSTEM TRANSCRIPTIONAL ACTIVATOR"/>
    <property type="match status" value="1"/>
</dbReference>
<dbReference type="FunFam" id="1.10.10.10:FF:000038">
    <property type="entry name" value="Glycine cleavage system transcriptional activator"/>
    <property type="match status" value="1"/>
</dbReference>
<dbReference type="SUPFAM" id="SSF46785">
    <property type="entry name" value="Winged helix' DNA-binding domain"/>
    <property type="match status" value="1"/>
</dbReference>
<name>A0A3B0ZRD9_9ZZZZ</name>
<dbReference type="GO" id="GO:0003700">
    <property type="term" value="F:DNA-binding transcription factor activity"/>
    <property type="evidence" value="ECO:0007669"/>
    <property type="project" value="InterPro"/>
</dbReference>
<dbReference type="SUPFAM" id="SSF53850">
    <property type="entry name" value="Periplasmic binding protein-like II"/>
    <property type="match status" value="1"/>
</dbReference>
<comment type="similarity">
    <text evidence="1">Belongs to the LysR transcriptional regulatory family.</text>
</comment>
<reference evidence="6" key="1">
    <citation type="submission" date="2018-06" db="EMBL/GenBank/DDBJ databases">
        <authorList>
            <person name="Zhirakovskaya E."/>
        </authorList>
    </citation>
    <scope>NUCLEOTIDE SEQUENCE</scope>
</reference>
<dbReference type="InterPro" id="IPR000847">
    <property type="entry name" value="LysR_HTH_N"/>
</dbReference>
<dbReference type="Pfam" id="PF03466">
    <property type="entry name" value="LysR_substrate"/>
    <property type="match status" value="1"/>
</dbReference>
<dbReference type="Gene3D" id="1.10.10.10">
    <property type="entry name" value="Winged helix-like DNA-binding domain superfamily/Winged helix DNA-binding domain"/>
    <property type="match status" value="1"/>
</dbReference>
<evidence type="ECO:0000256" key="1">
    <source>
        <dbReference type="ARBA" id="ARBA00009437"/>
    </source>
</evidence>
<keyword evidence="2" id="KW-0805">Transcription regulation</keyword>
<evidence type="ECO:0000259" key="5">
    <source>
        <dbReference type="PROSITE" id="PS50931"/>
    </source>
</evidence>
<dbReference type="PANTHER" id="PTHR30537">
    <property type="entry name" value="HTH-TYPE TRANSCRIPTIONAL REGULATOR"/>
    <property type="match status" value="1"/>
</dbReference>
<evidence type="ECO:0000313" key="6">
    <source>
        <dbReference type="EMBL" id="VAW88609.1"/>
    </source>
</evidence>
<dbReference type="PROSITE" id="PS50931">
    <property type="entry name" value="HTH_LYSR"/>
    <property type="match status" value="1"/>
</dbReference>
<proteinExistence type="inferred from homology"/>
<dbReference type="AlphaFoldDB" id="A0A3B0ZRD9"/>
<accession>A0A3B0ZRD9</accession>
<dbReference type="InterPro" id="IPR036390">
    <property type="entry name" value="WH_DNA-bd_sf"/>
</dbReference>
<evidence type="ECO:0000256" key="2">
    <source>
        <dbReference type="ARBA" id="ARBA00023015"/>
    </source>
</evidence>
<evidence type="ECO:0000256" key="4">
    <source>
        <dbReference type="ARBA" id="ARBA00023163"/>
    </source>
</evidence>
<dbReference type="PRINTS" id="PR00039">
    <property type="entry name" value="HTHLYSR"/>
</dbReference>
<dbReference type="EMBL" id="UOFQ01000103">
    <property type="protein sequence ID" value="VAW88609.1"/>
    <property type="molecule type" value="Genomic_DNA"/>
</dbReference>
<organism evidence="6">
    <name type="scientific">hydrothermal vent metagenome</name>
    <dbReference type="NCBI Taxonomy" id="652676"/>
    <lineage>
        <taxon>unclassified sequences</taxon>
        <taxon>metagenomes</taxon>
        <taxon>ecological metagenomes</taxon>
    </lineage>
</organism>
<protein>
    <submittedName>
        <fullName evidence="6">Transcriptional regulator, LysR family</fullName>
    </submittedName>
</protein>
<feature type="domain" description="HTH lysR-type" evidence="5">
    <location>
        <begin position="6"/>
        <end position="63"/>
    </location>
</feature>
<dbReference type="GO" id="GO:0006351">
    <property type="term" value="P:DNA-templated transcription"/>
    <property type="evidence" value="ECO:0007669"/>
    <property type="project" value="TreeGrafter"/>
</dbReference>
<sequence length="294" mass="33681">MFTHLPQLNSLRVFDSAARLTSFKAAALELNVTPTAVSHQIRTLEEKLGTLLFERKTRAITLTAEGEKLARVTYHSFQQISGVLEEISDNQKVLTVSTTSSFAAQWLVPKLERFRCRHSDIRVVVKTGEDLDDLQKDRRIDLAIRYGQFDTHIENATKLVTERFGMYATKQYLQDFPCIEKATLIETTWKNPGLRPITWKQYFQNKGFNKIKLKIRSYEQEHHVIQAALAGQGIALVSSLLIQTPLQQGWLEKHPSGESLEGMTYYMLATSPHESSRKVELFREWLLGELIKDA</sequence>
<dbReference type="InterPro" id="IPR058163">
    <property type="entry name" value="LysR-type_TF_proteobact-type"/>
</dbReference>
<keyword evidence="4" id="KW-0804">Transcription</keyword>